<evidence type="ECO:0008006" key="3">
    <source>
        <dbReference type="Google" id="ProtNLM"/>
    </source>
</evidence>
<evidence type="ECO:0000313" key="1">
    <source>
        <dbReference type="EMBL" id="MBO1109605.1"/>
    </source>
</evidence>
<dbReference type="Proteomes" id="UP000664658">
    <property type="component" value="Unassembled WGS sequence"/>
</dbReference>
<gene>
    <name evidence="1" type="ORF">J2R62_15575</name>
</gene>
<name>A0A8I1W9B9_PLESH</name>
<evidence type="ECO:0000313" key="2">
    <source>
        <dbReference type="Proteomes" id="UP000664658"/>
    </source>
</evidence>
<dbReference type="InterPro" id="IPR024410">
    <property type="entry name" value="Phage_TAC_12"/>
</dbReference>
<organism evidence="1 2">
    <name type="scientific">Plesiomonas shigelloides</name>
    <name type="common">Aeromonas shigelloides</name>
    <dbReference type="NCBI Taxonomy" id="703"/>
    <lineage>
        <taxon>Bacteria</taxon>
        <taxon>Pseudomonadati</taxon>
        <taxon>Pseudomonadota</taxon>
        <taxon>Gammaproteobacteria</taxon>
        <taxon>Enterobacterales</taxon>
        <taxon>Enterobacteriaceae</taxon>
        <taxon>Plesiomonas</taxon>
    </lineage>
</organism>
<dbReference type="RefSeq" id="WP_039046538.1">
    <property type="nucleotide sequence ID" value="NZ_CP087711.1"/>
</dbReference>
<sequence length="112" mass="11933">MSIKTLLLADNPVVKAVTLFGGSMTARAVSVAQQLDYITVVTNDNTTEKEKALAAAELVLRSLCKPDGSAYPADELPTAEELLASRSNAELIDAVNTLHRMSNGSLEEAEKN</sequence>
<protein>
    <recommendedName>
        <fullName evidence="3">Phage tail protein</fullName>
    </recommendedName>
</protein>
<dbReference type="EMBL" id="JAFNAA010000022">
    <property type="protein sequence ID" value="MBO1109605.1"/>
    <property type="molecule type" value="Genomic_DNA"/>
</dbReference>
<dbReference type="AlphaFoldDB" id="A0A8I1W9B9"/>
<reference evidence="1" key="1">
    <citation type="submission" date="2021-03" db="EMBL/GenBank/DDBJ databases">
        <title>Plesiomonas shigelloides zfcc0051, isolated from zebrafish feces.</title>
        <authorList>
            <person name="Vanderhoek Z."/>
            <person name="Gaulke C."/>
        </authorList>
    </citation>
    <scope>NUCLEOTIDE SEQUENCE</scope>
    <source>
        <strain evidence="1">Zfcc0051</strain>
    </source>
</reference>
<comment type="caution">
    <text evidence="1">The sequence shown here is derived from an EMBL/GenBank/DDBJ whole genome shotgun (WGS) entry which is preliminary data.</text>
</comment>
<dbReference type="Pfam" id="PF16462">
    <property type="entry name" value="Phage_TAC_14"/>
    <property type="match status" value="1"/>
</dbReference>
<dbReference type="GeneID" id="69703731"/>
<proteinExistence type="predicted"/>
<accession>A0A8I1W9B9</accession>